<dbReference type="AlphaFoldDB" id="A0AAU0EXR9"/>
<reference evidence="1" key="1">
    <citation type="submission" date="2023-10" db="EMBL/GenBank/DDBJ databases">
        <title>Characterization and whole genome sequencing of a novel strain of Bergeyella porcorum QD2021 isolated from pig.</title>
        <authorList>
            <person name="Liu G."/>
            <person name="Chen C."/>
            <person name="Han X."/>
        </authorList>
    </citation>
    <scope>NUCLEOTIDE SEQUENCE</scope>
    <source>
        <strain evidence="1">QD2021</strain>
    </source>
</reference>
<sequence>MSNQVEATAIALVENVEQSLFAFLEARNIKWAKLNYKKGRFFLYYKNRAKHFFWANDETLEALFESLKEREMKFM</sequence>
<evidence type="ECO:0008006" key="3">
    <source>
        <dbReference type="Google" id="ProtNLM"/>
    </source>
</evidence>
<dbReference type="KEGG" id="bpor:BPO_0026"/>
<gene>
    <name evidence="1" type="ORF">BPO_0026</name>
</gene>
<dbReference type="EMBL" id="CP136426">
    <property type="protein sequence ID" value="WOC50673.1"/>
    <property type="molecule type" value="Genomic_DNA"/>
</dbReference>
<protein>
    <recommendedName>
        <fullName evidence="3">DUF5659 domain-containing protein</fullName>
    </recommendedName>
</protein>
<accession>A0AAU0EXR9</accession>
<organism evidence="1 2">
    <name type="scientific">Bergeyella porcorum</name>
    <dbReference type="NCBI Taxonomy" id="1735111"/>
    <lineage>
        <taxon>Bacteria</taxon>
        <taxon>Pseudomonadati</taxon>
        <taxon>Bacteroidota</taxon>
        <taxon>Flavobacteriia</taxon>
        <taxon>Flavobacteriales</taxon>
        <taxon>Weeksellaceae</taxon>
        <taxon>Bergeyella</taxon>
    </lineage>
</organism>
<evidence type="ECO:0000313" key="2">
    <source>
        <dbReference type="Proteomes" id="UP001432059"/>
    </source>
</evidence>
<dbReference type="RefSeq" id="WP_327984395.1">
    <property type="nucleotide sequence ID" value="NZ_CP136426.1"/>
</dbReference>
<keyword evidence="2" id="KW-1185">Reference proteome</keyword>
<name>A0AAU0EXR9_9FLAO</name>
<dbReference type="Proteomes" id="UP001432059">
    <property type="component" value="Chromosome"/>
</dbReference>
<proteinExistence type="predicted"/>
<evidence type="ECO:0000313" key="1">
    <source>
        <dbReference type="EMBL" id="WOC50673.1"/>
    </source>
</evidence>